<keyword evidence="3 4" id="KW-0819">tRNA processing</keyword>
<organism evidence="5 6">
    <name type="scientific">Rouxiella chamberiensis</name>
    <dbReference type="NCBI Taxonomy" id="1513468"/>
    <lineage>
        <taxon>Bacteria</taxon>
        <taxon>Pseudomonadati</taxon>
        <taxon>Pseudomonadota</taxon>
        <taxon>Gammaproteobacteria</taxon>
        <taxon>Enterobacterales</taxon>
        <taxon>Yersiniaceae</taxon>
        <taxon>Rouxiella</taxon>
    </lineage>
</organism>
<evidence type="ECO:0000313" key="6">
    <source>
        <dbReference type="Proteomes" id="UP001164712"/>
    </source>
</evidence>
<dbReference type="PANTHER" id="PTHR38780:SF1">
    <property type="entry name" value="PROTEIN TUSC"/>
    <property type="match status" value="1"/>
</dbReference>
<sequence length="122" mass="13388">MSAEKKVAFVFTQSPHGTSAGREGLDALLATSALTEEIGVFFVADGVLQLLPGQQPEKVLARNYIATYGILPLYDIEQCFLCDASASARGLAEFDDWVLDVERLAPDSLRRRLATYDVIMTF</sequence>
<gene>
    <name evidence="4 5" type="primary">tusC</name>
    <name evidence="5" type="ORF">O1V66_18860</name>
</gene>
<dbReference type="InterPro" id="IPR003787">
    <property type="entry name" value="Sulphur_relay_DsrE/F-like"/>
</dbReference>
<protein>
    <recommendedName>
        <fullName evidence="4">Protein TusC</fullName>
    </recommendedName>
    <alternativeName>
        <fullName evidence="4">tRNA 2-thiouridine synthesizing protein C</fullName>
    </alternativeName>
</protein>
<dbReference type="InterPro" id="IPR017462">
    <property type="entry name" value="Sulphur_relay_TusC/DsrF"/>
</dbReference>
<dbReference type="PANTHER" id="PTHR38780">
    <property type="entry name" value="PROTEIN TUSC"/>
    <property type="match status" value="1"/>
</dbReference>
<dbReference type="HAMAP" id="MF_00389">
    <property type="entry name" value="Thiourid_synth_C"/>
    <property type="match status" value="1"/>
</dbReference>
<keyword evidence="5" id="KW-0808">Transferase</keyword>
<proteinExistence type="inferred from homology"/>
<dbReference type="Pfam" id="PF02635">
    <property type="entry name" value="DsrE"/>
    <property type="match status" value="1"/>
</dbReference>
<comment type="similarity">
    <text evidence="1 4">Belongs to the DsrF/TusC family.</text>
</comment>
<reference evidence="5" key="1">
    <citation type="submission" date="2022-12" db="EMBL/GenBank/DDBJ databases">
        <title>Complete genome sequence of an Australian strain of Rouxiella badensis DAR84756 and resolution of the R. badensis DSM100043 and R. chamberiensis DSM28324 genomes.</title>
        <authorList>
            <person name="Paul S."/>
            <person name="Anderson P.J."/>
            <person name="Maynard G."/>
            <person name="Dyall-Smith M."/>
            <person name="Kudinha T."/>
        </authorList>
    </citation>
    <scope>NUCLEOTIDE SEQUENCE</scope>
    <source>
        <strain evidence="5">DSM 28324</strain>
    </source>
</reference>
<comment type="subcellular location">
    <subcellularLocation>
        <location evidence="4">Cytoplasm</location>
    </subcellularLocation>
</comment>
<dbReference type="EMBL" id="CP114058">
    <property type="protein sequence ID" value="WAT00849.1"/>
    <property type="molecule type" value="Genomic_DNA"/>
</dbReference>
<dbReference type="NCBIfam" id="NF001238">
    <property type="entry name" value="PRK00211.1"/>
    <property type="match status" value="1"/>
</dbReference>
<dbReference type="InterPro" id="IPR037450">
    <property type="entry name" value="Sulphur_relay_TusC"/>
</dbReference>
<evidence type="ECO:0000256" key="4">
    <source>
        <dbReference type="HAMAP-Rule" id="MF_00389"/>
    </source>
</evidence>
<dbReference type="SUPFAM" id="SSF75169">
    <property type="entry name" value="DsrEFH-like"/>
    <property type="match status" value="1"/>
</dbReference>
<dbReference type="GO" id="GO:0016740">
    <property type="term" value="F:transferase activity"/>
    <property type="evidence" value="ECO:0007669"/>
    <property type="project" value="UniProtKB-KW"/>
</dbReference>
<dbReference type="InterPro" id="IPR027396">
    <property type="entry name" value="DsrEFH-like"/>
</dbReference>
<evidence type="ECO:0000313" key="5">
    <source>
        <dbReference type="EMBL" id="WAT00849.1"/>
    </source>
</evidence>
<keyword evidence="2 4" id="KW-0963">Cytoplasm</keyword>
<keyword evidence="6" id="KW-1185">Reference proteome</keyword>
<evidence type="ECO:0000256" key="1">
    <source>
        <dbReference type="ARBA" id="ARBA00005996"/>
    </source>
</evidence>
<accession>A0ABY7HP31</accession>
<dbReference type="RefSeq" id="WP_045048625.1">
    <property type="nucleotide sequence ID" value="NZ_CP114058.1"/>
</dbReference>
<name>A0ABY7HP31_9GAMM</name>
<dbReference type="Gene3D" id="3.40.1260.10">
    <property type="entry name" value="DsrEFH-like"/>
    <property type="match status" value="1"/>
</dbReference>
<evidence type="ECO:0000256" key="2">
    <source>
        <dbReference type="ARBA" id="ARBA00022490"/>
    </source>
</evidence>
<dbReference type="NCBIfam" id="TIGR03010">
    <property type="entry name" value="sulf_tusC_dsrF"/>
    <property type="match status" value="1"/>
</dbReference>
<dbReference type="Proteomes" id="UP001164712">
    <property type="component" value="Chromosome"/>
</dbReference>
<comment type="subunit">
    <text evidence="4">Heterohexamer, formed by a dimer of trimers. The hexameric TusBCD complex contains 2 copies each of TusB, TusC and TusD. The TusBCD complex interacts with TusE.</text>
</comment>
<evidence type="ECO:0000256" key="3">
    <source>
        <dbReference type="ARBA" id="ARBA00022694"/>
    </source>
</evidence>
<comment type="function">
    <text evidence="4">Part of a sulfur-relay system required for 2-thiolation of 5-methylaminomethyl-2-thiouridine (mnm(5)s(2)U) at tRNA wobble positions.</text>
</comment>